<sequence>GHNRKSSLHASDRSYCYHLSLGEHNGVDITPLSYIPGKKIEQYLGDLDFFFIRESSSIRESGGLNGFIQSFVAETLAIVRAHVSALGGNAMVGFHITQCILLHNPHKNQ</sequence>
<reference evidence="2 3" key="1">
    <citation type="submission" date="2013-11" db="EMBL/GenBank/DDBJ databases">
        <title>Genome sequencing of Stegodyphus mimosarum.</title>
        <authorList>
            <person name="Bechsgaard J."/>
        </authorList>
    </citation>
    <scope>NUCLEOTIDE SEQUENCE [LARGE SCALE GENOMIC DNA]</scope>
</reference>
<dbReference type="OrthoDB" id="419768at2759"/>
<dbReference type="EMBL" id="KK112536">
    <property type="protein sequence ID" value="KFM57896.1"/>
    <property type="molecule type" value="Genomic_DNA"/>
</dbReference>
<dbReference type="Pfam" id="PF23128">
    <property type="entry name" value="YbjQ_4"/>
    <property type="match status" value="1"/>
</dbReference>
<dbReference type="GO" id="GO:0010828">
    <property type="term" value="P:positive regulation of D-glucose transmembrane transport"/>
    <property type="evidence" value="ECO:0007669"/>
    <property type="project" value="TreeGrafter"/>
</dbReference>
<dbReference type="InterPro" id="IPR057815">
    <property type="entry name" value="C2CD5_C"/>
</dbReference>
<dbReference type="GO" id="GO:0005509">
    <property type="term" value="F:calcium ion binding"/>
    <property type="evidence" value="ECO:0007669"/>
    <property type="project" value="TreeGrafter"/>
</dbReference>
<feature type="domain" description="C2CD5 C-terminal" evidence="1">
    <location>
        <begin position="29"/>
        <end position="109"/>
    </location>
</feature>
<dbReference type="GO" id="GO:0005544">
    <property type="term" value="F:calcium-dependent phospholipid binding"/>
    <property type="evidence" value="ECO:0007669"/>
    <property type="project" value="InterPro"/>
</dbReference>
<dbReference type="PANTHER" id="PTHR37412">
    <property type="entry name" value="C2 DOMAIN-CONTAINING PROTEIN 5"/>
    <property type="match status" value="1"/>
</dbReference>
<dbReference type="GO" id="GO:0065002">
    <property type="term" value="P:intracellular protein transmembrane transport"/>
    <property type="evidence" value="ECO:0007669"/>
    <property type="project" value="TreeGrafter"/>
</dbReference>
<accession>A0A087SYF7</accession>
<dbReference type="PANTHER" id="PTHR37412:SF2">
    <property type="entry name" value="C2 DOMAIN-CONTAINING PROTEIN 5"/>
    <property type="match status" value="1"/>
</dbReference>
<feature type="non-terminal residue" evidence="2">
    <location>
        <position position="1"/>
    </location>
</feature>
<dbReference type="STRING" id="407821.A0A087SYF7"/>
<evidence type="ECO:0000313" key="3">
    <source>
        <dbReference type="Proteomes" id="UP000054359"/>
    </source>
</evidence>
<feature type="non-terminal residue" evidence="2">
    <location>
        <position position="109"/>
    </location>
</feature>
<dbReference type="Proteomes" id="UP000054359">
    <property type="component" value="Unassembled WGS sequence"/>
</dbReference>
<dbReference type="GO" id="GO:0090314">
    <property type="term" value="P:positive regulation of protein targeting to membrane"/>
    <property type="evidence" value="ECO:0007669"/>
    <property type="project" value="TreeGrafter"/>
</dbReference>
<proteinExistence type="predicted"/>
<name>A0A087SYF7_STEMI</name>
<evidence type="ECO:0000313" key="2">
    <source>
        <dbReference type="EMBL" id="KFM57896.1"/>
    </source>
</evidence>
<gene>
    <name evidence="2" type="ORF">X975_24912</name>
</gene>
<dbReference type="GO" id="GO:0005886">
    <property type="term" value="C:plasma membrane"/>
    <property type="evidence" value="ECO:0007669"/>
    <property type="project" value="TreeGrafter"/>
</dbReference>
<dbReference type="GO" id="GO:0072659">
    <property type="term" value="P:protein localization to plasma membrane"/>
    <property type="evidence" value="ECO:0007669"/>
    <property type="project" value="TreeGrafter"/>
</dbReference>
<evidence type="ECO:0000259" key="1">
    <source>
        <dbReference type="Pfam" id="PF23128"/>
    </source>
</evidence>
<dbReference type="InterPro" id="IPR038983">
    <property type="entry name" value="C2CD5"/>
</dbReference>
<keyword evidence="3" id="KW-1185">Reference proteome</keyword>
<dbReference type="OMA" id="HITQCIL"/>
<protein>
    <recommendedName>
        <fullName evidence="1">C2CD5 C-terminal domain-containing protein</fullName>
    </recommendedName>
</protein>
<dbReference type="AlphaFoldDB" id="A0A087SYF7"/>
<organism evidence="2 3">
    <name type="scientific">Stegodyphus mimosarum</name>
    <name type="common">African social velvet spider</name>
    <dbReference type="NCBI Taxonomy" id="407821"/>
    <lineage>
        <taxon>Eukaryota</taxon>
        <taxon>Metazoa</taxon>
        <taxon>Ecdysozoa</taxon>
        <taxon>Arthropoda</taxon>
        <taxon>Chelicerata</taxon>
        <taxon>Arachnida</taxon>
        <taxon>Araneae</taxon>
        <taxon>Araneomorphae</taxon>
        <taxon>Entelegynae</taxon>
        <taxon>Eresoidea</taxon>
        <taxon>Eresidae</taxon>
        <taxon>Stegodyphus</taxon>
    </lineage>
</organism>
<dbReference type="GO" id="GO:0031340">
    <property type="term" value="P:positive regulation of vesicle fusion"/>
    <property type="evidence" value="ECO:0007669"/>
    <property type="project" value="TreeGrafter"/>
</dbReference>